<feature type="region of interest" description="Disordered" evidence="1">
    <location>
        <begin position="508"/>
        <end position="529"/>
    </location>
</feature>
<dbReference type="InterPro" id="IPR025315">
    <property type="entry name" value="DUF4220"/>
</dbReference>
<accession>A0A6A2WF87</accession>
<comment type="caution">
    <text evidence="3">The sequence shown here is derived from an EMBL/GenBank/DDBJ whole genome shotgun (WGS) entry which is preliminary data.</text>
</comment>
<dbReference type="Proteomes" id="UP000436088">
    <property type="component" value="Unassembled WGS sequence"/>
</dbReference>
<dbReference type="EMBL" id="VEPZ02001761">
    <property type="protein sequence ID" value="KAE8657223.1"/>
    <property type="molecule type" value="Genomic_DNA"/>
</dbReference>
<feature type="domain" description="DUF4220" evidence="2">
    <location>
        <begin position="80"/>
        <end position="230"/>
    </location>
</feature>
<evidence type="ECO:0000259" key="2">
    <source>
        <dbReference type="Pfam" id="PF13968"/>
    </source>
</evidence>
<reference evidence="3" key="1">
    <citation type="submission" date="2019-09" db="EMBL/GenBank/DDBJ databases">
        <title>Draft genome information of white flower Hibiscus syriacus.</title>
        <authorList>
            <person name="Kim Y.-M."/>
        </authorList>
    </citation>
    <scope>NUCLEOTIDE SEQUENCE [LARGE SCALE GENOMIC DNA]</scope>
    <source>
        <strain evidence="3">YM2019G1</strain>
    </source>
</reference>
<sequence>MEAKYRSVADVIAETTWSKHVELDVHFVREKVALKQVLVNYVPGSHQVADGFTKSLVAARFEVFKARLGKLLGTVVRLICILVIFIKYVERTVALYLASLDKFRDSMLKNPDPGPNYAKLMEEYAYKREAELPTRIDLTPEPDKETKAFDIPPKEGNLNELEVVLCGFHYFETFKGLIVDLIFSFHERDESRDFFNRRTTEDALRVIEVELNFMYTTLYTKLKVVNSRPGKKNSPFSPPFSQIVADSIPICNGVRGGKIVGCPQPQVESSFRGRPPTVRIMNCLPWDSYRTFTEIENLDRPHGIWASVARIVLSLKKPRWHHCKCPEADDEHRHHVLATHFVRRWSGSISSHNLIAALKILWMSFFFYVSLEPFTKEQWEFIFSELKKAEFADTPETAKRISSARGEWALTDDSVYDRSNILRYVTDVPYDESILLWYIATDLFYQCTERRRTRSWKTPTMMSTVAGIAKIIFRDTSEEARIFFKRRNVGRNGDQKACDEILKVNADVEPEQVKGDQSAEEDGRRRRRE</sequence>
<gene>
    <name evidence="3" type="ORF">F3Y22_tig00116996pilonHSYRG00214</name>
</gene>
<evidence type="ECO:0000256" key="1">
    <source>
        <dbReference type="SAM" id="MobiDB-lite"/>
    </source>
</evidence>
<dbReference type="AlphaFoldDB" id="A0A6A2WF87"/>
<dbReference type="PANTHER" id="PTHR31325">
    <property type="entry name" value="OS01G0798800 PROTEIN-RELATED"/>
    <property type="match status" value="1"/>
</dbReference>
<keyword evidence="4" id="KW-1185">Reference proteome</keyword>
<evidence type="ECO:0000313" key="3">
    <source>
        <dbReference type="EMBL" id="KAE8657223.1"/>
    </source>
</evidence>
<name>A0A6A2WF87_HIBSY</name>
<organism evidence="3 4">
    <name type="scientific">Hibiscus syriacus</name>
    <name type="common">Rose of Sharon</name>
    <dbReference type="NCBI Taxonomy" id="106335"/>
    <lineage>
        <taxon>Eukaryota</taxon>
        <taxon>Viridiplantae</taxon>
        <taxon>Streptophyta</taxon>
        <taxon>Embryophyta</taxon>
        <taxon>Tracheophyta</taxon>
        <taxon>Spermatophyta</taxon>
        <taxon>Magnoliopsida</taxon>
        <taxon>eudicotyledons</taxon>
        <taxon>Gunneridae</taxon>
        <taxon>Pentapetalae</taxon>
        <taxon>rosids</taxon>
        <taxon>malvids</taxon>
        <taxon>Malvales</taxon>
        <taxon>Malvaceae</taxon>
        <taxon>Malvoideae</taxon>
        <taxon>Hibiscus</taxon>
    </lineage>
</organism>
<evidence type="ECO:0000313" key="4">
    <source>
        <dbReference type="Proteomes" id="UP000436088"/>
    </source>
</evidence>
<dbReference type="Pfam" id="PF13968">
    <property type="entry name" value="DUF4220"/>
    <property type="match status" value="1"/>
</dbReference>
<proteinExistence type="predicted"/>
<protein>
    <submittedName>
        <fullName evidence="3">Leucine-rich repeat family protein</fullName>
    </submittedName>
</protein>